<keyword evidence="4" id="KW-1185">Reference proteome</keyword>
<gene>
    <name evidence="3" type="ORF">NBRC116585_22580</name>
</gene>
<feature type="signal peptide" evidence="2">
    <location>
        <begin position="1"/>
        <end position="21"/>
    </location>
</feature>
<comment type="caution">
    <text evidence="3">The sequence shown here is derived from an EMBL/GenBank/DDBJ whole genome shotgun (WGS) entry which is preliminary data.</text>
</comment>
<evidence type="ECO:0000313" key="3">
    <source>
        <dbReference type="EMBL" id="GAA6146140.1"/>
    </source>
</evidence>
<evidence type="ECO:0000256" key="1">
    <source>
        <dbReference type="SAM" id="MobiDB-lite"/>
    </source>
</evidence>
<evidence type="ECO:0000313" key="4">
    <source>
        <dbReference type="Proteomes" id="UP001481413"/>
    </source>
</evidence>
<proteinExistence type="predicted"/>
<dbReference type="Proteomes" id="UP001481413">
    <property type="component" value="Unassembled WGS sequence"/>
</dbReference>
<reference evidence="3 4" key="1">
    <citation type="submission" date="2024-04" db="EMBL/GenBank/DDBJ databases">
        <title>Draft genome sequence of Thalassolituus maritimus NBRC 116585.</title>
        <authorList>
            <person name="Miyakawa T."/>
            <person name="Kusuya Y."/>
            <person name="Miura T."/>
        </authorList>
    </citation>
    <scope>NUCLEOTIDE SEQUENCE [LARGE SCALE GENOMIC DNA]</scope>
    <source>
        <strain evidence="3 4">5NW40-0001</strain>
    </source>
</reference>
<sequence>MPSVVISAAVLLLLCSGASVAGNKSATAEDFRKAQDDYYASDLDAAITEARERTHHYDYSSEFRYDRTTSQSIRFSRMRNNELEQQRIETASLAPTSSGNSEDTEYSAEGSAEVSGEWNADGTEDGFPTDLLERNDVLPTTVSPAASQQIQLPSSGIQVQVNVR</sequence>
<feature type="region of interest" description="Disordered" evidence="1">
    <location>
        <begin position="89"/>
        <end position="164"/>
    </location>
</feature>
<protein>
    <recommendedName>
        <fullName evidence="5">Secreted protein</fullName>
    </recommendedName>
</protein>
<accession>A0ABQ0A170</accession>
<dbReference type="EMBL" id="BAABWH010000005">
    <property type="protein sequence ID" value="GAA6146140.1"/>
    <property type="molecule type" value="Genomic_DNA"/>
</dbReference>
<dbReference type="RefSeq" id="WP_353295314.1">
    <property type="nucleotide sequence ID" value="NZ_BAABWH010000005.1"/>
</dbReference>
<organism evidence="3 4">
    <name type="scientific">Thalassolituus maritimus</name>
    <dbReference type="NCBI Taxonomy" id="484498"/>
    <lineage>
        <taxon>Bacteria</taxon>
        <taxon>Pseudomonadati</taxon>
        <taxon>Pseudomonadota</taxon>
        <taxon>Gammaproteobacteria</taxon>
        <taxon>Oceanospirillales</taxon>
        <taxon>Oceanospirillaceae</taxon>
        <taxon>Thalassolituus</taxon>
    </lineage>
</organism>
<feature type="chain" id="PRO_5045396001" description="Secreted protein" evidence="2">
    <location>
        <begin position="22"/>
        <end position="164"/>
    </location>
</feature>
<evidence type="ECO:0000256" key="2">
    <source>
        <dbReference type="SAM" id="SignalP"/>
    </source>
</evidence>
<keyword evidence="2" id="KW-0732">Signal</keyword>
<evidence type="ECO:0008006" key="5">
    <source>
        <dbReference type="Google" id="ProtNLM"/>
    </source>
</evidence>
<name>A0ABQ0A170_9GAMM</name>
<feature type="compositionally biased region" description="Polar residues" evidence="1">
    <location>
        <begin position="138"/>
        <end position="164"/>
    </location>
</feature>